<accession>A0A157T2W7</accession>
<evidence type="ECO:0000313" key="4">
    <source>
        <dbReference type="Proteomes" id="UP000594632"/>
    </source>
</evidence>
<dbReference type="AlphaFoldDB" id="A0A157T2W7"/>
<reference evidence="1 4" key="3">
    <citation type="journal article" date="2020" name="Nat. Commun.">
        <title>The structures of two archaeal type IV pili illuminate evolutionary relationships.</title>
        <authorList>
            <person name="Wang F."/>
            <person name="Baquero D.P."/>
            <person name="Su Z."/>
            <person name="Beltran L.C."/>
            <person name="Prangishvili D."/>
            <person name="Krupovic M."/>
            <person name="Egelman E.H."/>
        </authorList>
    </citation>
    <scope>NUCLEOTIDE SEQUENCE [LARGE SCALE GENOMIC DNA]</scope>
    <source>
        <strain evidence="1 4">POZ149</strain>
    </source>
</reference>
<dbReference type="EMBL" id="CP050869">
    <property type="protein sequence ID" value="QPG48829.1"/>
    <property type="molecule type" value="Genomic_DNA"/>
</dbReference>
<dbReference type="RefSeq" id="WP_014511671.1">
    <property type="nucleotide sequence ID" value="NZ_CP011055.2"/>
</dbReference>
<proteinExistence type="predicted"/>
<sequence length="49" mass="5955">MIKNHGGDCKLYIIPEMKHTPLGQQYHVIWNAIKNWIKRKVLRRYYVNS</sequence>
<dbReference type="EMBL" id="LT549890">
    <property type="protein sequence ID" value="SAI85238.1"/>
    <property type="molecule type" value="Genomic_DNA"/>
</dbReference>
<dbReference type="OrthoDB" id="111592at2157"/>
<organism evidence="2 3">
    <name type="scientific">Saccharolobus solfataricus</name>
    <name type="common">Sulfolobus solfataricus</name>
    <dbReference type="NCBI Taxonomy" id="2287"/>
    <lineage>
        <taxon>Archaea</taxon>
        <taxon>Thermoproteota</taxon>
        <taxon>Thermoprotei</taxon>
        <taxon>Sulfolobales</taxon>
        <taxon>Sulfolobaceae</taxon>
        <taxon>Saccharolobus</taxon>
    </lineage>
</organism>
<evidence type="ECO:0000313" key="2">
    <source>
        <dbReference type="EMBL" id="SAI85238.1"/>
    </source>
</evidence>
<protein>
    <submittedName>
        <fullName evidence="2">Uncharacterized protein</fullName>
    </submittedName>
</protein>
<evidence type="ECO:0000313" key="3">
    <source>
        <dbReference type="Proteomes" id="UP000076770"/>
    </source>
</evidence>
<gene>
    <name evidence="1" type="ORF">HFC64_01585</name>
    <name evidence="2" type="ORF">SSOP1_1684</name>
</gene>
<dbReference type="Proteomes" id="UP000594632">
    <property type="component" value="Chromosome"/>
</dbReference>
<dbReference type="Proteomes" id="UP000076770">
    <property type="component" value="Chromosome i"/>
</dbReference>
<evidence type="ECO:0000313" key="1">
    <source>
        <dbReference type="EMBL" id="QPG48829.1"/>
    </source>
</evidence>
<reference evidence="3" key="1">
    <citation type="submission" date="2016-04" db="EMBL/GenBank/DDBJ databases">
        <authorList>
            <person name="Shah S.A."/>
            <person name="Garrett R.A."/>
        </authorList>
    </citation>
    <scope>NUCLEOTIDE SEQUENCE [LARGE SCALE GENOMIC DNA]</scope>
    <source>
        <strain evidence="3">ATCC 35091 / DSM 1616 / JCM 8930 / NBRC 15331 / P1</strain>
    </source>
</reference>
<name>A0A157T2W7_SACSO</name>
<dbReference type="GeneID" id="44089154"/>
<reference evidence="2" key="2">
    <citation type="submission" date="2016-04" db="EMBL/GenBank/DDBJ databases">
        <authorList>
            <person name="Evans L.H."/>
            <person name="Alamgir A."/>
            <person name="Owens N."/>
            <person name="Weber N.D."/>
            <person name="Virtaneva K."/>
            <person name="Barbian K."/>
            <person name="Babar A."/>
            <person name="Rosenke K."/>
        </authorList>
    </citation>
    <scope>NUCLEOTIDE SEQUENCE</scope>
    <source>
        <strain evidence="2">P1</strain>
    </source>
</reference>